<dbReference type="Pfam" id="PF12937">
    <property type="entry name" value="F-box-like"/>
    <property type="match status" value="1"/>
</dbReference>
<dbReference type="InterPro" id="IPR036047">
    <property type="entry name" value="F-box-like_dom_sf"/>
</dbReference>
<evidence type="ECO:0000259" key="1">
    <source>
        <dbReference type="PROSITE" id="PS50181"/>
    </source>
</evidence>
<proteinExistence type="predicted"/>
<comment type="caution">
    <text evidence="2">The sequence shown here is derived from an EMBL/GenBank/DDBJ whole genome shotgun (WGS) entry which is preliminary data.</text>
</comment>
<dbReference type="EMBL" id="JAACJJ010000015">
    <property type="protein sequence ID" value="KAF5325357.1"/>
    <property type="molecule type" value="Genomic_DNA"/>
</dbReference>
<keyword evidence="3" id="KW-1185">Reference proteome</keyword>
<reference evidence="2 3" key="1">
    <citation type="journal article" date="2020" name="ISME J.">
        <title>Uncovering the hidden diversity of litter-decomposition mechanisms in mushroom-forming fungi.</title>
        <authorList>
            <person name="Floudas D."/>
            <person name="Bentzer J."/>
            <person name="Ahren D."/>
            <person name="Johansson T."/>
            <person name="Persson P."/>
            <person name="Tunlid A."/>
        </authorList>
    </citation>
    <scope>NUCLEOTIDE SEQUENCE [LARGE SCALE GENOMIC DNA]</scope>
    <source>
        <strain evidence="2 3">CBS 101986</strain>
    </source>
</reference>
<sequence length="504" mass="56487">MHGSRHSPSKNPTRRVQLDIFHKLSTEIVVSVLSFLSWKDLLSVRKVSPYLQDASKTKSLWTSLFLHESKAKFNAPCLLRLELPMSMYSSGEIERILLRWKTSRSAWRRGEVQRRNIIRRPIAHAMAHLLKGGRWLLRLLVDGSLVCHDLDHPQDEAINIAAPVFSSLALSDNTAVAVMSVQELDDSPVLAARVAVLYSVAKKHAPTWSQDMHRVDIWSLTVALDDSTQPKGNLAAKRITSFPLPSEFQIAGKRSVTLLDNEIATNFSYALAPHGPVFLTVIDWTKPDGRSTSYPRRYVAGPTAKDAGRQGILVGNSLIFTRYQDTLFLISYARSQETNALPHRDCADGKRVWQGYTGLFAGQTSAPFFCTTSTRIVIQCHREIMGVIVKRDQAEATEVVQLMSLPSRNLLDQTHLGYHHAVFFPDRMDASTVALSFCWPDEKGNAVSVPFTSQHKILARSALNQTALCREHYFRVLFDEGSGRIITLSAMKGKLVRWETSPLA</sequence>
<accession>A0A8H5BNG4</accession>
<dbReference type="AlphaFoldDB" id="A0A8H5BNG4"/>
<gene>
    <name evidence="2" type="ORF">D9619_009619</name>
</gene>
<dbReference type="PROSITE" id="PS50181">
    <property type="entry name" value="FBOX"/>
    <property type="match status" value="1"/>
</dbReference>
<protein>
    <recommendedName>
        <fullName evidence="1">F-box domain-containing protein</fullName>
    </recommendedName>
</protein>
<dbReference type="SUPFAM" id="SSF81383">
    <property type="entry name" value="F-box domain"/>
    <property type="match status" value="1"/>
</dbReference>
<dbReference type="OrthoDB" id="2885124at2759"/>
<dbReference type="Gene3D" id="1.20.1280.50">
    <property type="match status" value="1"/>
</dbReference>
<evidence type="ECO:0000313" key="2">
    <source>
        <dbReference type="EMBL" id="KAF5325357.1"/>
    </source>
</evidence>
<name>A0A8H5BNG4_9AGAR</name>
<dbReference type="SMART" id="SM00256">
    <property type="entry name" value="FBOX"/>
    <property type="match status" value="1"/>
</dbReference>
<dbReference type="InterPro" id="IPR001810">
    <property type="entry name" value="F-box_dom"/>
</dbReference>
<dbReference type="Proteomes" id="UP000567179">
    <property type="component" value="Unassembled WGS sequence"/>
</dbReference>
<evidence type="ECO:0000313" key="3">
    <source>
        <dbReference type="Proteomes" id="UP000567179"/>
    </source>
</evidence>
<organism evidence="2 3">
    <name type="scientific">Psilocybe cf. subviscida</name>
    <dbReference type="NCBI Taxonomy" id="2480587"/>
    <lineage>
        <taxon>Eukaryota</taxon>
        <taxon>Fungi</taxon>
        <taxon>Dikarya</taxon>
        <taxon>Basidiomycota</taxon>
        <taxon>Agaricomycotina</taxon>
        <taxon>Agaricomycetes</taxon>
        <taxon>Agaricomycetidae</taxon>
        <taxon>Agaricales</taxon>
        <taxon>Agaricineae</taxon>
        <taxon>Strophariaceae</taxon>
        <taxon>Psilocybe</taxon>
    </lineage>
</organism>
<feature type="domain" description="F-box" evidence="1">
    <location>
        <begin position="18"/>
        <end position="64"/>
    </location>
</feature>